<reference evidence="1 2" key="1">
    <citation type="submission" date="2023-07" db="EMBL/GenBank/DDBJ databases">
        <title>Genomic Encyclopedia of Type Strains, Phase IV (KMG-IV): sequencing the most valuable type-strain genomes for metagenomic binning, comparative biology and taxonomic classification.</title>
        <authorList>
            <person name="Goeker M."/>
        </authorList>
    </citation>
    <scope>NUCLEOTIDE SEQUENCE [LARGE SCALE GENOMIC DNA]</scope>
    <source>
        <strain evidence="1 2">DSM 11549</strain>
    </source>
</reference>
<dbReference type="EMBL" id="JAUSUK010000002">
    <property type="protein sequence ID" value="MDQ0326328.1"/>
    <property type="molecule type" value="Genomic_DNA"/>
</dbReference>
<name>A0ABU0C719_9BRAD</name>
<protein>
    <recommendedName>
        <fullName evidence="3">TetR family transcriptional regulator</fullName>
    </recommendedName>
</protein>
<organism evidence="1 2">
    <name type="scientific">Rhodopseudomonas julia</name>
    <dbReference type="NCBI Taxonomy" id="200617"/>
    <lineage>
        <taxon>Bacteria</taxon>
        <taxon>Pseudomonadati</taxon>
        <taxon>Pseudomonadota</taxon>
        <taxon>Alphaproteobacteria</taxon>
        <taxon>Hyphomicrobiales</taxon>
        <taxon>Nitrobacteraceae</taxon>
        <taxon>Rhodopseudomonas</taxon>
    </lineage>
</organism>
<gene>
    <name evidence="1" type="ORF">J2R99_002197</name>
</gene>
<evidence type="ECO:0000313" key="1">
    <source>
        <dbReference type="EMBL" id="MDQ0326328.1"/>
    </source>
</evidence>
<keyword evidence="2" id="KW-1185">Reference proteome</keyword>
<evidence type="ECO:0000313" key="2">
    <source>
        <dbReference type="Proteomes" id="UP001230253"/>
    </source>
</evidence>
<accession>A0ABU0C719</accession>
<proteinExistence type="predicted"/>
<dbReference type="Proteomes" id="UP001230253">
    <property type="component" value="Unassembled WGS sequence"/>
</dbReference>
<comment type="caution">
    <text evidence="1">The sequence shown here is derived from an EMBL/GenBank/DDBJ whole genome shotgun (WGS) entry which is preliminary data.</text>
</comment>
<sequence>MSALAWLRDQPALQARADHLFDVIAGAILTKG</sequence>
<evidence type="ECO:0008006" key="3">
    <source>
        <dbReference type="Google" id="ProtNLM"/>
    </source>
</evidence>